<accession>A0A380DSY0</accession>
<organism evidence="1 2">
    <name type="scientific">Staphylococcus aureus</name>
    <dbReference type="NCBI Taxonomy" id="1280"/>
    <lineage>
        <taxon>Bacteria</taxon>
        <taxon>Bacillati</taxon>
        <taxon>Bacillota</taxon>
        <taxon>Bacilli</taxon>
        <taxon>Bacillales</taxon>
        <taxon>Staphylococcaceae</taxon>
        <taxon>Staphylococcus</taxon>
    </lineage>
</organism>
<dbReference type="EMBL" id="UHAQ01000002">
    <property type="protein sequence ID" value="SUK45916.1"/>
    <property type="molecule type" value="Genomic_DNA"/>
</dbReference>
<dbReference type="PANTHER" id="PTHR37316">
    <property type="entry name" value="TEICHOIC ACID GLYCEROL-PHOSPHATE PRIMASE"/>
    <property type="match status" value="1"/>
</dbReference>
<evidence type="ECO:0000313" key="1">
    <source>
        <dbReference type="EMBL" id="SUK45916.1"/>
    </source>
</evidence>
<sequence length="104" mass="12462">MMSQFYLNKMAYIDHHPIPFRNLFIEDSEQLNSPDNWLYSTKFMLPKWLYKIAKQRADNKQLQNFGLYTKQPNVLKDHIVFIGDHHQYIGNSNIYLLTSLNIIQ</sequence>
<dbReference type="InterPro" id="IPR051612">
    <property type="entry name" value="Teichoic_Acid_Biosynth"/>
</dbReference>
<evidence type="ECO:0000313" key="2">
    <source>
        <dbReference type="Proteomes" id="UP000254502"/>
    </source>
</evidence>
<keyword evidence="1" id="KW-0808">Transferase</keyword>
<reference evidence="1 2" key="1">
    <citation type="submission" date="2018-06" db="EMBL/GenBank/DDBJ databases">
        <authorList>
            <consortium name="Pathogen Informatics"/>
            <person name="Doyle S."/>
        </authorList>
    </citation>
    <scope>NUCLEOTIDE SEQUENCE [LARGE SCALE GENOMIC DNA]</scope>
    <source>
        <strain evidence="1 2">NCTC5664</strain>
    </source>
</reference>
<gene>
    <name evidence="1" type="ORF">NCTC5664_01495</name>
</gene>
<dbReference type="Proteomes" id="UP000254502">
    <property type="component" value="Unassembled WGS sequence"/>
</dbReference>
<dbReference type="PANTHER" id="PTHR37316:SF3">
    <property type="entry name" value="TEICHOIC ACID GLYCEROL-PHOSPHATE TRANSFERASE"/>
    <property type="match status" value="1"/>
</dbReference>
<name>A0A380DSY0_STAAU</name>
<dbReference type="AlphaFoldDB" id="A0A380DSY0"/>
<proteinExistence type="predicted"/>
<dbReference type="GO" id="GO:0016740">
    <property type="term" value="F:transferase activity"/>
    <property type="evidence" value="ECO:0007669"/>
    <property type="project" value="UniProtKB-KW"/>
</dbReference>
<protein>
    <submittedName>
        <fullName evidence="1">Poly(Glycerophosphate) glycerophosphotransferase family protein</fullName>
    </submittedName>
</protein>